<dbReference type="SUPFAM" id="SSF50978">
    <property type="entry name" value="WD40 repeat-like"/>
    <property type="match status" value="1"/>
</dbReference>
<proteinExistence type="predicted"/>
<name>A0A7S3EZM1_9EUKA</name>
<dbReference type="InterPro" id="IPR036322">
    <property type="entry name" value="WD40_repeat_dom_sf"/>
</dbReference>
<reference evidence="1" key="1">
    <citation type="submission" date="2021-01" db="EMBL/GenBank/DDBJ databases">
        <authorList>
            <person name="Corre E."/>
            <person name="Pelletier E."/>
            <person name="Niang G."/>
            <person name="Scheremetjew M."/>
            <person name="Finn R."/>
            <person name="Kale V."/>
            <person name="Holt S."/>
            <person name="Cochrane G."/>
            <person name="Meng A."/>
            <person name="Brown T."/>
            <person name="Cohen L."/>
        </authorList>
    </citation>
    <scope>NUCLEOTIDE SEQUENCE</scope>
    <source>
        <strain evidence="1">CCMP281</strain>
    </source>
</reference>
<dbReference type="InterPro" id="IPR015943">
    <property type="entry name" value="WD40/YVTN_repeat-like_dom_sf"/>
</dbReference>
<dbReference type="Gene3D" id="2.130.10.10">
    <property type="entry name" value="YVTN repeat-like/Quinoprotein amine dehydrogenase"/>
    <property type="match status" value="1"/>
</dbReference>
<evidence type="ECO:0000313" key="1">
    <source>
        <dbReference type="EMBL" id="CAE0114180.1"/>
    </source>
</evidence>
<sequence>MGKIVHTHQVAEHSDLDHAIVIDGPMFVVAAGRLVHACAVPTGELQHSMQTASAVRAMCAAPRSASQWAYAIAHKEGVRLVSAQGEAVSELSSQRMLRSLDACGPWLAAAASDGTVELWDLARPLSGTNQPHCSLNGNCGSDGASLCWKGDGAGLAISGRRAAVFDFTGSNPNHPYRKQSSPPAPGWPDSVPRVCMSDGGAQCVAWSPRASPPDAKVSELATVDKEGVVRLWQPWGLPLRKGGVGNPSQPHRMKPQFYTYVKQDAAHPTSEAMEPCVLKWLCEDVVAVGYYSGEIVAWRVAR</sequence>
<evidence type="ECO:0008006" key="2">
    <source>
        <dbReference type="Google" id="ProtNLM"/>
    </source>
</evidence>
<protein>
    <recommendedName>
        <fullName evidence="2">Peroxin-7</fullName>
    </recommendedName>
</protein>
<gene>
    <name evidence="1" type="ORF">HERI1096_LOCUS14854</name>
</gene>
<accession>A0A7S3EZM1</accession>
<dbReference type="AlphaFoldDB" id="A0A7S3EZM1"/>
<dbReference type="EMBL" id="HBHX01026602">
    <property type="protein sequence ID" value="CAE0114180.1"/>
    <property type="molecule type" value="Transcribed_RNA"/>
</dbReference>
<organism evidence="1">
    <name type="scientific">Haptolina ericina</name>
    <dbReference type="NCBI Taxonomy" id="156174"/>
    <lineage>
        <taxon>Eukaryota</taxon>
        <taxon>Haptista</taxon>
        <taxon>Haptophyta</taxon>
        <taxon>Prymnesiophyceae</taxon>
        <taxon>Prymnesiales</taxon>
        <taxon>Prymnesiaceae</taxon>
        <taxon>Haptolina</taxon>
    </lineage>
</organism>